<dbReference type="Pfam" id="PF00535">
    <property type="entry name" value="Glycos_transf_2"/>
    <property type="match status" value="1"/>
</dbReference>
<keyword evidence="3" id="KW-1185">Reference proteome</keyword>
<dbReference type="PANTHER" id="PTHR43685">
    <property type="entry name" value="GLYCOSYLTRANSFERASE"/>
    <property type="match status" value="1"/>
</dbReference>
<dbReference type="Proteomes" id="UP001596056">
    <property type="component" value="Unassembled WGS sequence"/>
</dbReference>
<dbReference type="EC" id="2.4.-.-" evidence="2"/>
<evidence type="ECO:0000259" key="1">
    <source>
        <dbReference type="Pfam" id="PF00535"/>
    </source>
</evidence>
<keyword evidence="2" id="KW-0328">Glycosyltransferase</keyword>
<evidence type="ECO:0000313" key="3">
    <source>
        <dbReference type="Proteomes" id="UP001596056"/>
    </source>
</evidence>
<dbReference type="Gene3D" id="3.90.550.10">
    <property type="entry name" value="Spore Coat Polysaccharide Biosynthesis Protein SpsA, Chain A"/>
    <property type="match status" value="1"/>
</dbReference>
<keyword evidence="2" id="KW-0808">Transferase</keyword>
<sequence length="320" mass="34416">MPSPLVSVVVNNFNYAAFVGTAIDSALAQQGDGFGVEVVVVDDGSTDGSGAVLDRYEGRATVVRQRNAGQAGAINAGVRASRGEILCFLDADDWWAPSKVAAVVAAFRADPGAALAYHRLQPVGPDGRPALRPIPRTLCRGDLRRRMERSAGWWPFPMTSAVAVRRSAWEEAGPIPEAFRISADAWLVGIHPFLGRVAALPDSLGFYRLHANNWYRAADDAPMLRRRMAHWEATVAATNGFLAGRGLPSRLSLGDHFPHKVARARLEGAGIGRRLRLGLDGLRFGGEPSLPRRVRDTARIVAELGAGEPPPARAAREGRP</sequence>
<accession>A0ABW0SEH5</accession>
<evidence type="ECO:0000313" key="2">
    <source>
        <dbReference type="EMBL" id="MFC5567276.1"/>
    </source>
</evidence>
<comment type="caution">
    <text evidence="2">The sequence shown here is derived from an EMBL/GenBank/DDBJ whole genome shotgun (WGS) entry which is preliminary data.</text>
</comment>
<name>A0ABW0SEH5_9RHOB</name>
<organism evidence="2 3">
    <name type="scientific">Rubellimicrobium aerolatum</name>
    <dbReference type="NCBI Taxonomy" id="490979"/>
    <lineage>
        <taxon>Bacteria</taxon>
        <taxon>Pseudomonadati</taxon>
        <taxon>Pseudomonadota</taxon>
        <taxon>Alphaproteobacteria</taxon>
        <taxon>Rhodobacterales</taxon>
        <taxon>Roseobacteraceae</taxon>
        <taxon>Rubellimicrobium</taxon>
    </lineage>
</organism>
<reference evidence="3" key="1">
    <citation type="journal article" date="2019" name="Int. J. Syst. Evol. Microbiol.">
        <title>The Global Catalogue of Microorganisms (GCM) 10K type strain sequencing project: providing services to taxonomists for standard genome sequencing and annotation.</title>
        <authorList>
            <consortium name="The Broad Institute Genomics Platform"/>
            <consortium name="The Broad Institute Genome Sequencing Center for Infectious Disease"/>
            <person name="Wu L."/>
            <person name="Ma J."/>
        </authorList>
    </citation>
    <scope>NUCLEOTIDE SEQUENCE [LARGE SCALE GENOMIC DNA]</scope>
    <source>
        <strain evidence="3">KACC 11588</strain>
    </source>
</reference>
<dbReference type="PANTHER" id="PTHR43685:SF11">
    <property type="entry name" value="GLYCOSYLTRANSFERASE TAGX-RELATED"/>
    <property type="match status" value="1"/>
</dbReference>
<dbReference type="RefSeq" id="WP_209841782.1">
    <property type="nucleotide sequence ID" value="NZ_JAGGJP010000012.1"/>
</dbReference>
<proteinExistence type="predicted"/>
<dbReference type="EMBL" id="JBHSNA010000012">
    <property type="protein sequence ID" value="MFC5567276.1"/>
    <property type="molecule type" value="Genomic_DNA"/>
</dbReference>
<dbReference type="GO" id="GO:0016757">
    <property type="term" value="F:glycosyltransferase activity"/>
    <property type="evidence" value="ECO:0007669"/>
    <property type="project" value="UniProtKB-KW"/>
</dbReference>
<dbReference type="SUPFAM" id="SSF53448">
    <property type="entry name" value="Nucleotide-diphospho-sugar transferases"/>
    <property type="match status" value="1"/>
</dbReference>
<gene>
    <name evidence="2" type="ORF">ACFPOC_12760</name>
</gene>
<protein>
    <submittedName>
        <fullName evidence="2">Glycosyltransferase</fullName>
        <ecNumber evidence="2">2.4.-.-</ecNumber>
    </submittedName>
</protein>
<feature type="domain" description="Glycosyltransferase 2-like" evidence="1">
    <location>
        <begin position="7"/>
        <end position="170"/>
    </location>
</feature>
<dbReference type="InterPro" id="IPR029044">
    <property type="entry name" value="Nucleotide-diphossugar_trans"/>
</dbReference>
<dbReference type="InterPro" id="IPR050834">
    <property type="entry name" value="Glycosyltransf_2"/>
</dbReference>
<dbReference type="InterPro" id="IPR001173">
    <property type="entry name" value="Glyco_trans_2-like"/>
</dbReference>